<gene>
    <name evidence="1" type="ORF">JQS43_21980</name>
</gene>
<proteinExistence type="predicted"/>
<protein>
    <submittedName>
        <fullName evidence="1">Helix-turn-helix transcriptional regulator</fullName>
    </submittedName>
</protein>
<dbReference type="InterPro" id="IPR010982">
    <property type="entry name" value="Lambda_DNA-bd_dom_sf"/>
</dbReference>
<dbReference type="AlphaFoldDB" id="A0A895YFH3"/>
<keyword evidence="2" id="KW-1185">Reference proteome</keyword>
<accession>A0A895YFH3</accession>
<dbReference type="Pfam" id="PF13560">
    <property type="entry name" value="HTH_31"/>
    <property type="match status" value="1"/>
</dbReference>
<dbReference type="InterPro" id="IPR001387">
    <property type="entry name" value="Cro/C1-type_HTH"/>
</dbReference>
<sequence>MRTLREQHALSFRELGRLTLASKSKLHKIETGMVAADAETATRLDDALGAGGELTAMVRPAAVQLPQDTVTPTPAVDLAAHWRDMLRVLTAADNALGGHGLLNLVSTELQLIDSQRETAARPARTDLTVVAARWREFGSWICDNEGHDQQAGRWLEAAGSMAREAGDVTLTAYVGMRRAQRAVEKGQVGAAEALVQPVLGAGGLPPRVRALAAVRLAQAHAHHGDATGTRRSIGTAFRLVDQSAAEDPQTASLVSHCTSVYVRAYEACCRLLLGEPAAAIHDFETVLADWPHHQRLDEGFFRAHFAVALHLAGDVDAARDHAAAARELGLQTGSQRTLSLVTEVAADRTATVPVGGHPATRVVAGSGEHGRV</sequence>
<dbReference type="InterPro" id="IPR011990">
    <property type="entry name" value="TPR-like_helical_dom_sf"/>
</dbReference>
<dbReference type="Gene3D" id="1.25.40.10">
    <property type="entry name" value="Tetratricopeptide repeat domain"/>
    <property type="match status" value="1"/>
</dbReference>
<dbReference type="KEGG" id="nhy:JQS43_21980"/>
<name>A0A895YFH3_9ACTN</name>
<reference evidence="1" key="1">
    <citation type="submission" date="2021-02" db="EMBL/GenBank/DDBJ databases">
        <title>Natrosporangium hydrolyticum gen. nov., sp. nov, a haloalkaliphilic actinobacterium from a soda solonchak soil.</title>
        <authorList>
            <person name="Sorokin D.Y."/>
            <person name="Khijniak T.V."/>
            <person name="Zakharycheva A.P."/>
            <person name="Boueva O.V."/>
            <person name="Ariskina E.V."/>
            <person name="Hahnke R.L."/>
            <person name="Bunk B."/>
            <person name="Sproer C."/>
            <person name="Schumann P."/>
            <person name="Evtushenko L.I."/>
            <person name="Kublanov I.V."/>
        </authorList>
    </citation>
    <scope>NUCLEOTIDE SEQUENCE</scope>
    <source>
        <strain evidence="1">DSM 106523</strain>
    </source>
</reference>
<dbReference type="GO" id="GO:0003677">
    <property type="term" value="F:DNA binding"/>
    <property type="evidence" value="ECO:0007669"/>
    <property type="project" value="InterPro"/>
</dbReference>
<evidence type="ECO:0000313" key="1">
    <source>
        <dbReference type="EMBL" id="QSB14163.1"/>
    </source>
</evidence>
<evidence type="ECO:0000313" key="2">
    <source>
        <dbReference type="Proteomes" id="UP000662857"/>
    </source>
</evidence>
<dbReference type="Proteomes" id="UP000662857">
    <property type="component" value="Chromosome"/>
</dbReference>
<dbReference type="EMBL" id="CP070499">
    <property type="protein sequence ID" value="QSB14163.1"/>
    <property type="molecule type" value="Genomic_DNA"/>
</dbReference>
<dbReference type="CDD" id="cd00093">
    <property type="entry name" value="HTH_XRE"/>
    <property type="match status" value="1"/>
</dbReference>
<organism evidence="1 2">
    <name type="scientific">Natronosporangium hydrolyticum</name>
    <dbReference type="NCBI Taxonomy" id="2811111"/>
    <lineage>
        <taxon>Bacteria</taxon>
        <taxon>Bacillati</taxon>
        <taxon>Actinomycetota</taxon>
        <taxon>Actinomycetes</taxon>
        <taxon>Micromonosporales</taxon>
        <taxon>Micromonosporaceae</taxon>
        <taxon>Natronosporangium</taxon>
    </lineage>
</organism>
<dbReference type="SUPFAM" id="SSF47413">
    <property type="entry name" value="lambda repressor-like DNA-binding domains"/>
    <property type="match status" value="1"/>
</dbReference>